<sequence length="323" mass="33420">MIRIQLASLTAALTSVLLLAGCSRPQPATTDTAAAAAAAAPDAAAAAAAQPEASPDVFRFKIGALDAVALKDGDIDVANDGKTFAVGQASAEVAALLTAAGVPADTLHLSIQPLLVRSDARVLLFDTGAGDVSWARAGRLPASLRAAGVEPSQVTDIFLSHQHQDHSGGLLARDGKLAFPNAAIHLSAAEWESLKKDKDAAALVAAMTPKVTTFVPGAAVVPGVVTAVEVAGHTPGHSAYEIQSGNERLLYIGDAAHHYVISVQRPEWTVQYDQDAPAAQASRRALLQRAAAGNLRIYSVHFPFPGLGHFKAQGDSFVWVPEG</sequence>
<dbReference type="Proteomes" id="UP000663400">
    <property type="component" value="Chromosome"/>
</dbReference>
<dbReference type="InterPro" id="IPR051013">
    <property type="entry name" value="MBL_superfamily_lactonases"/>
</dbReference>
<dbReference type="InterPro" id="IPR036866">
    <property type="entry name" value="RibonucZ/Hydroxyglut_hydro"/>
</dbReference>
<evidence type="ECO:0000256" key="4">
    <source>
        <dbReference type="ARBA" id="ARBA00022833"/>
    </source>
</evidence>
<feature type="chain" id="PRO_5045423477" evidence="5">
    <location>
        <begin position="21"/>
        <end position="323"/>
    </location>
</feature>
<dbReference type="PANTHER" id="PTHR42978">
    <property type="entry name" value="QUORUM-QUENCHING LACTONASE YTNP-RELATED-RELATED"/>
    <property type="match status" value="1"/>
</dbReference>
<evidence type="ECO:0000256" key="3">
    <source>
        <dbReference type="ARBA" id="ARBA00022801"/>
    </source>
</evidence>
<dbReference type="EMBL" id="CP071517">
    <property type="protein sequence ID" value="QSX73576.1"/>
    <property type="molecule type" value="Genomic_DNA"/>
</dbReference>
<dbReference type="SUPFAM" id="SSF56281">
    <property type="entry name" value="Metallo-hydrolase/oxidoreductase"/>
    <property type="match status" value="1"/>
</dbReference>
<dbReference type="Gene3D" id="3.60.15.10">
    <property type="entry name" value="Ribonuclease Z/Hydroxyacylglutathione hydrolase-like"/>
    <property type="match status" value="1"/>
</dbReference>
<reference evidence="7 8" key="1">
    <citation type="submission" date="2021-02" db="EMBL/GenBank/DDBJ databases">
        <title>Lysobacter arenosi sp. nov., isolated from soil of gangwondo yeongwol, south Korea.</title>
        <authorList>
            <person name="Kim K.R."/>
            <person name="Kim K.H."/>
            <person name="Jeon C.O."/>
        </authorList>
    </citation>
    <scope>NUCLEOTIDE SEQUENCE [LARGE SCALE GENOMIC DNA]</scope>
    <source>
        <strain evidence="7 8">R7</strain>
    </source>
</reference>
<evidence type="ECO:0000313" key="8">
    <source>
        <dbReference type="Proteomes" id="UP000663400"/>
    </source>
</evidence>
<keyword evidence="4" id="KW-0862">Zinc</keyword>
<keyword evidence="3" id="KW-0378">Hydrolase</keyword>
<dbReference type="RefSeq" id="WP_200606804.1">
    <property type="nucleotide sequence ID" value="NZ_CP071517.1"/>
</dbReference>
<accession>A0ABX7R840</accession>
<organism evidence="7 8">
    <name type="scientific">Lysobacter arenosi</name>
    <dbReference type="NCBI Taxonomy" id="2795387"/>
    <lineage>
        <taxon>Bacteria</taxon>
        <taxon>Pseudomonadati</taxon>
        <taxon>Pseudomonadota</taxon>
        <taxon>Gammaproteobacteria</taxon>
        <taxon>Lysobacterales</taxon>
        <taxon>Lysobacteraceae</taxon>
        <taxon>Lysobacter</taxon>
    </lineage>
</organism>
<evidence type="ECO:0000313" key="7">
    <source>
        <dbReference type="EMBL" id="QSX73576.1"/>
    </source>
</evidence>
<keyword evidence="2" id="KW-0479">Metal-binding</keyword>
<name>A0ABX7R840_9GAMM</name>
<evidence type="ECO:0000259" key="6">
    <source>
        <dbReference type="SMART" id="SM00849"/>
    </source>
</evidence>
<feature type="domain" description="Metallo-beta-lactamase" evidence="6">
    <location>
        <begin position="110"/>
        <end position="301"/>
    </location>
</feature>
<dbReference type="InterPro" id="IPR001279">
    <property type="entry name" value="Metallo-B-lactamas"/>
</dbReference>
<dbReference type="CDD" id="cd07720">
    <property type="entry name" value="OPHC2-like_MBL-fold"/>
    <property type="match status" value="1"/>
</dbReference>
<keyword evidence="8" id="KW-1185">Reference proteome</keyword>
<keyword evidence="5" id="KW-0732">Signal</keyword>
<dbReference type="PANTHER" id="PTHR42978:SF6">
    <property type="entry name" value="QUORUM-QUENCHING LACTONASE YTNP-RELATED"/>
    <property type="match status" value="1"/>
</dbReference>
<evidence type="ECO:0000256" key="1">
    <source>
        <dbReference type="ARBA" id="ARBA00007749"/>
    </source>
</evidence>
<gene>
    <name evidence="7" type="ORF">HIV01_009965</name>
</gene>
<proteinExistence type="inferred from homology"/>
<evidence type="ECO:0000256" key="2">
    <source>
        <dbReference type="ARBA" id="ARBA00022723"/>
    </source>
</evidence>
<evidence type="ECO:0000256" key="5">
    <source>
        <dbReference type="SAM" id="SignalP"/>
    </source>
</evidence>
<dbReference type="Pfam" id="PF00753">
    <property type="entry name" value="Lactamase_B"/>
    <property type="match status" value="1"/>
</dbReference>
<protein>
    <submittedName>
        <fullName evidence="7">MBL fold metallo-hydrolase</fullName>
    </submittedName>
</protein>
<comment type="similarity">
    <text evidence="1">Belongs to the metallo-beta-lactamase superfamily.</text>
</comment>
<feature type="signal peptide" evidence="5">
    <location>
        <begin position="1"/>
        <end position="20"/>
    </location>
</feature>
<dbReference type="PROSITE" id="PS51257">
    <property type="entry name" value="PROKAR_LIPOPROTEIN"/>
    <property type="match status" value="1"/>
</dbReference>
<dbReference type="SMART" id="SM00849">
    <property type="entry name" value="Lactamase_B"/>
    <property type="match status" value="1"/>
</dbReference>